<dbReference type="EMBL" id="JXWY01000013">
    <property type="protein sequence ID" value="KIX91466.1"/>
    <property type="molecule type" value="Genomic_DNA"/>
</dbReference>
<dbReference type="Pfam" id="PF04233">
    <property type="entry name" value="Phage_Mu_F"/>
    <property type="match status" value="1"/>
</dbReference>
<evidence type="ECO:0000259" key="1">
    <source>
        <dbReference type="Pfam" id="PF04233"/>
    </source>
</evidence>
<evidence type="ECO:0000313" key="2">
    <source>
        <dbReference type="EMBL" id="KIX91466.1"/>
    </source>
</evidence>
<accession>A0ABR5CA96</accession>
<gene>
    <name evidence="2" type="ORF">TP70_02320</name>
</gene>
<sequence length="311" mass="35663">MLMQKEIFKLIESLINATSDEAAKIILAQLSVILEILDKLFNKYRSDDPHITWTEFNKYNRLQKELDVIDRLLEGAYSEVIEMIRNSKENIEIENYYRHMHMFDMSSDIDLSNADILYAQAKKSLENPIEYIRLESTFEKHRKRTIKRLTGHIANGVIQGKGYNDIANDITYSMGMSARQAKMVARTETGRAQSESQEVAIQQAEKYGARIKGYWDATLDLRTRASHAHMDGKEVNDKGVFVVGQSVGPAPRLLVGPDSASQNINCRCKKLLTVNGHKPKKRSARDINGKSIQVDYQTYDEWHKNFDQENS</sequence>
<protein>
    <recommendedName>
        <fullName evidence="1">Phage head morphogenesis domain-containing protein</fullName>
    </recommendedName>
</protein>
<dbReference type="Proteomes" id="UP000032366">
    <property type="component" value="Unassembled WGS sequence"/>
</dbReference>
<organism evidence="2 3">
    <name type="scientific">Staphylococcus microti</name>
    <dbReference type="NCBI Taxonomy" id="569857"/>
    <lineage>
        <taxon>Bacteria</taxon>
        <taxon>Bacillati</taxon>
        <taxon>Bacillota</taxon>
        <taxon>Bacilli</taxon>
        <taxon>Bacillales</taxon>
        <taxon>Staphylococcaceae</taxon>
        <taxon>Staphylococcus</taxon>
    </lineage>
</organism>
<feature type="domain" description="Phage head morphogenesis" evidence="1">
    <location>
        <begin position="151"/>
        <end position="269"/>
    </location>
</feature>
<reference evidence="2 3" key="1">
    <citation type="submission" date="2015-01" db="EMBL/GenBank/DDBJ databases">
        <authorList>
            <person name="Guo J."/>
        </authorList>
    </citation>
    <scope>NUCLEOTIDE SEQUENCE [LARGE SCALE GENOMIC DNA]</scope>
    <source>
        <strain evidence="2 3">DSM 22147</strain>
    </source>
</reference>
<comment type="caution">
    <text evidence="2">The sequence shown here is derived from an EMBL/GenBank/DDBJ whole genome shotgun (WGS) entry which is preliminary data.</text>
</comment>
<dbReference type="InterPro" id="IPR006528">
    <property type="entry name" value="Phage_head_morphogenesis_dom"/>
</dbReference>
<keyword evidence="3" id="KW-1185">Reference proteome</keyword>
<proteinExistence type="predicted"/>
<evidence type="ECO:0000313" key="3">
    <source>
        <dbReference type="Proteomes" id="UP000032366"/>
    </source>
</evidence>
<name>A0ABR5CA96_9STAP</name>